<name>A0A6A5UWZ4_9PLEO</name>
<accession>A0A6A5UWZ4</accession>
<reference evidence="1" key="1">
    <citation type="journal article" date="2020" name="Stud. Mycol.">
        <title>101 Dothideomycetes genomes: a test case for predicting lifestyles and emergence of pathogens.</title>
        <authorList>
            <person name="Haridas S."/>
            <person name="Albert R."/>
            <person name="Binder M."/>
            <person name="Bloem J."/>
            <person name="Labutti K."/>
            <person name="Salamov A."/>
            <person name="Andreopoulos B."/>
            <person name="Baker S."/>
            <person name="Barry K."/>
            <person name="Bills G."/>
            <person name="Bluhm B."/>
            <person name="Cannon C."/>
            <person name="Castanera R."/>
            <person name="Culley D."/>
            <person name="Daum C."/>
            <person name="Ezra D."/>
            <person name="Gonzalez J."/>
            <person name="Henrissat B."/>
            <person name="Kuo A."/>
            <person name="Liang C."/>
            <person name="Lipzen A."/>
            <person name="Lutzoni F."/>
            <person name="Magnuson J."/>
            <person name="Mondo S."/>
            <person name="Nolan M."/>
            <person name="Ohm R."/>
            <person name="Pangilinan J."/>
            <person name="Park H.-J."/>
            <person name="Ramirez L."/>
            <person name="Alfaro M."/>
            <person name="Sun H."/>
            <person name="Tritt A."/>
            <person name="Yoshinaga Y."/>
            <person name="Zwiers L.-H."/>
            <person name="Turgeon B."/>
            <person name="Goodwin S."/>
            <person name="Spatafora J."/>
            <person name="Crous P."/>
            <person name="Grigoriev I."/>
        </authorList>
    </citation>
    <scope>NUCLEOTIDE SEQUENCE</scope>
    <source>
        <strain evidence="1">CBS 107.79</strain>
    </source>
</reference>
<evidence type="ECO:0000313" key="2">
    <source>
        <dbReference type="Proteomes" id="UP000800036"/>
    </source>
</evidence>
<dbReference type="AlphaFoldDB" id="A0A6A5UWZ4"/>
<organism evidence="1 2">
    <name type="scientific">Bimuria novae-zelandiae CBS 107.79</name>
    <dbReference type="NCBI Taxonomy" id="1447943"/>
    <lineage>
        <taxon>Eukaryota</taxon>
        <taxon>Fungi</taxon>
        <taxon>Dikarya</taxon>
        <taxon>Ascomycota</taxon>
        <taxon>Pezizomycotina</taxon>
        <taxon>Dothideomycetes</taxon>
        <taxon>Pleosporomycetidae</taxon>
        <taxon>Pleosporales</taxon>
        <taxon>Massarineae</taxon>
        <taxon>Didymosphaeriaceae</taxon>
        <taxon>Bimuria</taxon>
    </lineage>
</organism>
<dbReference type="Proteomes" id="UP000800036">
    <property type="component" value="Unassembled WGS sequence"/>
</dbReference>
<gene>
    <name evidence="1" type="ORF">BU23DRAFT_652449</name>
</gene>
<keyword evidence="2" id="KW-1185">Reference proteome</keyword>
<protein>
    <submittedName>
        <fullName evidence="1">Uncharacterized protein</fullName>
    </submittedName>
</protein>
<sequence length="196" mass="22375">MYNGDEALPLGLMGCMFPFADDLDSVKYTAQLCAERFYQDGSGQWQCHDSRWPYKGDEITEPGILINNIFRRALKSSFHTEYLNGCFTLAVTLVNQIAQAAHSFPHFRYVDPKCHYWGAAFSSHNEMLEIVDGPEEERVPSHPGYSWERSLFGGCKAADPLQMLEYSFRMLKTWSASGIIAVSSPEDITKWFQKEH</sequence>
<evidence type="ECO:0000313" key="1">
    <source>
        <dbReference type="EMBL" id="KAF1969693.1"/>
    </source>
</evidence>
<dbReference type="EMBL" id="ML976707">
    <property type="protein sequence ID" value="KAF1969693.1"/>
    <property type="molecule type" value="Genomic_DNA"/>
</dbReference>
<proteinExistence type="predicted"/>